<dbReference type="AlphaFoldDB" id="A0A918VEN6"/>
<sequence>MVSSSHEAMHRIFQDYPGLFSRVSEVLGIDFSPPTSFAVLPTDLTEARPLERRVDTLLRLETENDDPLLLAVEAQGKKDPDKPASWAYYASYLLTKYRLQPMLLVVCQDRATAEWAARPVRFGPRQWPLLTLRPLVAGPHNMPVLTDPAEVREDLALATLSAITHATDPDIGAILKTMTTVLQDTPAALANPIIELVAQGLGKLPAAEIWRKLVAVDLSFYKSPLSQELREQGREQGRQEGRQEGRVEGQTQRAAEDVLEVLEVRGLDIPEAVRARILGCDDPDTLRRWHRRAVITPSAEGIFTDE</sequence>
<accession>A0A918VEN6</accession>
<feature type="compositionally biased region" description="Basic and acidic residues" evidence="1">
    <location>
        <begin position="228"/>
        <end position="247"/>
    </location>
</feature>
<dbReference type="PANTHER" id="PTHR34613">
    <property type="entry name" value="SLL0800 PROTEIN"/>
    <property type="match status" value="1"/>
</dbReference>
<keyword evidence="3" id="KW-1185">Reference proteome</keyword>
<organism evidence="2 3">
    <name type="scientific">Streptomyces echinoruber</name>
    <dbReference type="NCBI Taxonomy" id="68898"/>
    <lineage>
        <taxon>Bacteria</taxon>
        <taxon>Bacillati</taxon>
        <taxon>Actinomycetota</taxon>
        <taxon>Actinomycetes</taxon>
        <taxon>Kitasatosporales</taxon>
        <taxon>Streptomycetaceae</taxon>
        <taxon>Streptomyces</taxon>
    </lineage>
</organism>
<reference evidence="2" key="1">
    <citation type="journal article" date="2014" name="Int. J. Syst. Evol. Microbiol.">
        <title>Complete genome sequence of Corynebacterium casei LMG S-19264T (=DSM 44701T), isolated from a smear-ripened cheese.</title>
        <authorList>
            <consortium name="US DOE Joint Genome Institute (JGI-PGF)"/>
            <person name="Walter F."/>
            <person name="Albersmeier A."/>
            <person name="Kalinowski J."/>
            <person name="Ruckert C."/>
        </authorList>
    </citation>
    <scope>NUCLEOTIDE SEQUENCE</scope>
    <source>
        <strain evidence="2">JCM 5016</strain>
    </source>
</reference>
<dbReference type="Proteomes" id="UP000623010">
    <property type="component" value="Unassembled WGS sequence"/>
</dbReference>
<dbReference type="EMBL" id="BMWH01000015">
    <property type="protein sequence ID" value="GGZ95380.1"/>
    <property type="molecule type" value="Genomic_DNA"/>
</dbReference>
<dbReference type="PANTHER" id="PTHR34613:SF1">
    <property type="entry name" value="SLL6017 PROTEIN"/>
    <property type="match status" value="1"/>
</dbReference>
<comment type="caution">
    <text evidence="2">The sequence shown here is derived from an EMBL/GenBank/DDBJ whole genome shotgun (WGS) entry which is preliminary data.</text>
</comment>
<name>A0A918VEN6_9ACTN</name>
<protein>
    <submittedName>
        <fullName evidence="2">Uncharacterized protein</fullName>
    </submittedName>
</protein>
<evidence type="ECO:0000256" key="1">
    <source>
        <dbReference type="SAM" id="MobiDB-lite"/>
    </source>
</evidence>
<evidence type="ECO:0000313" key="2">
    <source>
        <dbReference type="EMBL" id="GGZ95380.1"/>
    </source>
</evidence>
<proteinExistence type="predicted"/>
<gene>
    <name evidence="2" type="ORF">GCM10010389_38030</name>
</gene>
<feature type="region of interest" description="Disordered" evidence="1">
    <location>
        <begin position="227"/>
        <end position="252"/>
    </location>
</feature>
<dbReference type="RefSeq" id="WP_190058632.1">
    <property type="nucleotide sequence ID" value="NZ_BMWH01000015.1"/>
</dbReference>
<reference evidence="2" key="2">
    <citation type="submission" date="2020-09" db="EMBL/GenBank/DDBJ databases">
        <authorList>
            <person name="Sun Q."/>
            <person name="Ohkuma M."/>
        </authorList>
    </citation>
    <scope>NUCLEOTIDE SEQUENCE</scope>
    <source>
        <strain evidence="2">JCM 5016</strain>
    </source>
</reference>
<evidence type="ECO:0000313" key="3">
    <source>
        <dbReference type="Proteomes" id="UP000623010"/>
    </source>
</evidence>